<dbReference type="Pfam" id="PF00512">
    <property type="entry name" value="HisKA"/>
    <property type="match status" value="1"/>
</dbReference>
<dbReference type="EC" id="2.7.13.3" evidence="2"/>
<evidence type="ECO:0000256" key="9">
    <source>
        <dbReference type="PROSITE-ProRule" id="PRU00169"/>
    </source>
</evidence>
<dbReference type="CDD" id="cd00130">
    <property type="entry name" value="PAS"/>
    <property type="match status" value="1"/>
</dbReference>
<comment type="catalytic activity">
    <reaction evidence="1">
        <text>ATP + protein L-histidine = ADP + protein N-phospho-L-histidine.</text>
        <dbReference type="EC" id="2.7.13.3"/>
    </reaction>
</comment>
<dbReference type="Proteomes" id="UP000823790">
    <property type="component" value="Unassembled WGS sequence"/>
</dbReference>
<dbReference type="SMART" id="SM00387">
    <property type="entry name" value="HATPase_c"/>
    <property type="match status" value="1"/>
</dbReference>
<dbReference type="InterPro" id="IPR005467">
    <property type="entry name" value="His_kinase_dom"/>
</dbReference>
<evidence type="ECO:0000259" key="11">
    <source>
        <dbReference type="PROSITE" id="PS50110"/>
    </source>
</evidence>
<dbReference type="RefSeq" id="WP_209619119.1">
    <property type="nucleotide sequence ID" value="NZ_JAGJRS010000018.1"/>
</dbReference>
<feature type="domain" description="PAC" evidence="13">
    <location>
        <begin position="407"/>
        <end position="459"/>
    </location>
</feature>
<evidence type="ECO:0000256" key="4">
    <source>
        <dbReference type="ARBA" id="ARBA00022679"/>
    </source>
</evidence>
<dbReference type="PROSITE" id="PS50110">
    <property type="entry name" value="RESPONSE_REGULATORY"/>
    <property type="match status" value="1"/>
</dbReference>
<dbReference type="SMART" id="SM00448">
    <property type="entry name" value="REC"/>
    <property type="match status" value="1"/>
</dbReference>
<keyword evidence="4" id="KW-0808">Transferase</keyword>
<keyword evidence="8" id="KW-0902">Two-component regulatory system</keyword>
<protein>
    <recommendedName>
        <fullName evidence="2">histidine kinase</fullName>
        <ecNumber evidence="2">2.7.13.3</ecNumber>
    </recommendedName>
</protein>
<dbReference type="InterPro" id="IPR036890">
    <property type="entry name" value="HATPase_C_sf"/>
</dbReference>
<dbReference type="SUPFAM" id="SSF55785">
    <property type="entry name" value="PYP-like sensor domain (PAS domain)"/>
    <property type="match status" value="2"/>
</dbReference>
<evidence type="ECO:0000256" key="5">
    <source>
        <dbReference type="ARBA" id="ARBA00022741"/>
    </source>
</evidence>
<comment type="caution">
    <text evidence="14">The sequence shown here is derived from an EMBL/GenBank/DDBJ whole genome shotgun (WGS) entry which is preliminary data.</text>
</comment>
<dbReference type="InterPro" id="IPR000700">
    <property type="entry name" value="PAS-assoc_C"/>
</dbReference>
<dbReference type="PROSITE" id="PS50113">
    <property type="entry name" value="PAC"/>
    <property type="match status" value="1"/>
</dbReference>
<keyword evidence="7" id="KW-0067">ATP-binding</keyword>
<dbReference type="PROSITE" id="PS50109">
    <property type="entry name" value="HIS_KIN"/>
    <property type="match status" value="1"/>
</dbReference>
<evidence type="ECO:0000259" key="12">
    <source>
        <dbReference type="PROSITE" id="PS50112"/>
    </source>
</evidence>
<feature type="domain" description="Histidine kinase" evidence="10">
    <location>
        <begin position="504"/>
        <end position="730"/>
    </location>
</feature>
<dbReference type="InterPro" id="IPR004358">
    <property type="entry name" value="Sig_transdc_His_kin-like_C"/>
</dbReference>
<dbReference type="Gene3D" id="3.30.450.40">
    <property type="match status" value="1"/>
</dbReference>
<evidence type="ECO:0000259" key="10">
    <source>
        <dbReference type="PROSITE" id="PS50109"/>
    </source>
</evidence>
<dbReference type="InterPro" id="IPR011006">
    <property type="entry name" value="CheY-like_superfamily"/>
</dbReference>
<dbReference type="InterPro" id="IPR003661">
    <property type="entry name" value="HisK_dim/P_dom"/>
</dbReference>
<proteinExistence type="predicted"/>
<evidence type="ECO:0000256" key="3">
    <source>
        <dbReference type="ARBA" id="ARBA00022553"/>
    </source>
</evidence>
<dbReference type="CDD" id="cd00082">
    <property type="entry name" value="HisKA"/>
    <property type="match status" value="1"/>
</dbReference>
<dbReference type="NCBIfam" id="TIGR00229">
    <property type="entry name" value="sensory_box"/>
    <property type="match status" value="1"/>
</dbReference>
<feature type="domain" description="Response regulatory" evidence="11">
    <location>
        <begin position="754"/>
        <end position="867"/>
    </location>
</feature>
<gene>
    <name evidence="14" type="ORF">J7I44_08795</name>
</gene>
<dbReference type="PROSITE" id="PS50112">
    <property type="entry name" value="PAS"/>
    <property type="match status" value="1"/>
</dbReference>
<dbReference type="SUPFAM" id="SSF55874">
    <property type="entry name" value="ATPase domain of HSP90 chaperone/DNA topoisomerase II/histidine kinase"/>
    <property type="match status" value="1"/>
</dbReference>
<dbReference type="SMART" id="SM00388">
    <property type="entry name" value="HisKA"/>
    <property type="match status" value="1"/>
</dbReference>
<evidence type="ECO:0000313" key="14">
    <source>
        <dbReference type="EMBL" id="MBP1474397.1"/>
    </source>
</evidence>
<dbReference type="Pfam" id="PF08448">
    <property type="entry name" value="PAS_4"/>
    <property type="match status" value="1"/>
</dbReference>
<keyword evidence="5" id="KW-0547">Nucleotide-binding</keyword>
<dbReference type="SUPFAM" id="SSF52172">
    <property type="entry name" value="CheY-like"/>
    <property type="match status" value="1"/>
</dbReference>
<dbReference type="Pfam" id="PF01590">
    <property type="entry name" value="GAF"/>
    <property type="match status" value="1"/>
</dbReference>
<dbReference type="SMART" id="SM00065">
    <property type="entry name" value="GAF"/>
    <property type="match status" value="1"/>
</dbReference>
<feature type="modified residue" description="4-aspartylphosphate" evidence="9">
    <location>
        <position position="805"/>
    </location>
</feature>
<dbReference type="Gene3D" id="3.40.50.2300">
    <property type="match status" value="1"/>
</dbReference>
<evidence type="ECO:0000259" key="13">
    <source>
        <dbReference type="PROSITE" id="PS50113"/>
    </source>
</evidence>
<keyword evidence="15" id="KW-1185">Reference proteome</keyword>
<dbReference type="InterPro" id="IPR003594">
    <property type="entry name" value="HATPase_dom"/>
</dbReference>
<dbReference type="InterPro" id="IPR001789">
    <property type="entry name" value="Sig_transdc_resp-reg_receiver"/>
</dbReference>
<keyword evidence="6" id="KW-0418">Kinase</keyword>
<dbReference type="SUPFAM" id="SSF47384">
    <property type="entry name" value="Homodimeric domain of signal transducing histidine kinase"/>
    <property type="match status" value="1"/>
</dbReference>
<dbReference type="Gene3D" id="1.10.287.130">
    <property type="match status" value="1"/>
</dbReference>
<dbReference type="Pfam" id="PF02518">
    <property type="entry name" value="HATPase_c"/>
    <property type="match status" value="1"/>
</dbReference>
<dbReference type="InterPro" id="IPR035965">
    <property type="entry name" value="PAS-like_dom_sf"/>
</dbReference>
<dbReference type="InterPro" id="IPR013656">
    <property type="entry name" value="PAS_4"/>
</dbReference>
<dbReference type="Gene3D" id="3.30.450.20">
    <property type="entry name" value="PAS domain"/>
    <property type="match status" value="2"/>
</dbReference>
<dbReference type="InterPro" id="IPR036097">
    <property type="entry name" value="HisK_dim/P_sf"/>
</dbReference>
<dbReference type="PANTHER" id="PTHR43065">
    <property type="entry name" value="SENSOR HISTIDINE KINASE"/>
    <property type="match status" value="1"/>
</dbReference>
<dbReference type="Pfam" id="PF00989">
    <property type="entry name" value="PAS"/>
    <property type="match status" value="1"/>
</dbReference>
<name>A0ABS4DMX0_9GAMM</name>
<evidence type="ECO:0000256" key="1">
    <source>
        <dbReference type="ARBA" id="ARBA00000085"/>
    </source>
</evidence>
<reference evidence="14 15" key="1">
    <citation type="submission" date="2021-04" db="EMBL/GenBank/DDBJ databases">
        <authorList>
            <person name="Huq M.A."/>
        </authorList>
    </citation>
    <scope>NUCLEOTIDE SEQUENCE [LARGE SCALE GENOMIC DNA]</scope>
    <source>
        <strain evidence="14 15">MAH-13</strain>
    </source>
</reference>
<dbReference type="InterPro" id="IPR003018">
    <property type="entry name" value="GAF"/>
</dbReference>
<evidence type="ECO:0000256" key="2">
    <source>
        <dbReference type="ARBA" id="ARBA00012438"/>
    </source>
</evidence>
<evidence type="ECO:0000256" key="7">
    <source>
        <dbReference type="ARBA" id="ARBA00022840"/>
    </source>
</evidence>
<dbReference type="Pfam" id="PF00072">
    <property type="entry name" value="Response_reg"/>
    <property type="match status" value="1"/>
</dbReference>
<dbReference type="Gene3D" id="3.30.565.10">
    <property type="entry name" value="Histidine kinase-like ATPase, C-terminal domain"/>
    <property type="match status" value="1"/>
</dbReference>
<dbReference type="PANTHER" id="PTHR43065:SF49">
    <property type="entry name" value="HISTIDINE KINASE"/>
    <property type="match status" value="1"/>
</dbReference>
<dbReference type="SUPFAM" id="SSF55781">
    <property type="entry name" value="GAF domain-like"/>
    <property type="match status" value="1"/>
</dbReference>
<organism evidence="14 15">
    <name type="scientific">Frateuria flava</name>
    <dbReference type="NCBI Taxonomy" id="2821489"/>
    <lineage>
        <taxon>Bacteria</taxon>
        <taxon>Pseudomonadati</taxon>
        <taxon>Pseudomonadota</taxon>
        <taxon>Gammaproteobacteria</taxon>
        <taxon>Lysobacterales</taxon>
        <taxon>Rhodanobacteraceae</taxon>
        <taxon>Frateuria</taxon>
    </lineage>
</organism>
<dbReference type="EMBL" id="JAGJRS010000018">
    <property type="protein sequence ID" value="MBP1474397.1"/>
    <property type="molecule type" value="Genomic_DNA"/>
</dbReference>
<keyword evidence="3 9" id="KW-0597">Phosphoprotein</keyword>
<dbReference type="PRINTS" id="PR00344">
    <property type="entry name" value="BCTRLSENSOR"/>
</dbReference>
<accession>A0ABS4DMX0</accession>
<dbReference type="InterPro" id="IPR029016">
    <property type="entry name" value="GAF-like_dom_sf"/>
</dbReference>
<dbReference type="SMART" id="SM00091">
    <property type="entry name" value="PAS"/>
    <property type="match status" value="2"/>
</dbReference>
<feature type="domain" description="PAS" evidence="12">
    <location>
        <begin position="332"/>
        <end position="390"/>
    </location>
</feature>
<evidence type="ECO:0000256" key="6">
    <source>
        <dbReference type="ARBA" id="ARBA00022777"/>
    </source>
</evidence>
<sequence>MPASAGGGFIAGSGEMAQRIRDFDWADSPLGPYDRWSGSLCTLVSMMLESELPIALGWGPELTCIYNDAYRPLLGSRPEALGRPFRDVWPEAPDITEPVIQRALEGTPSCFRDARFLIERQTFREVAYYDYWIGPVRDENGRVAGLVNEAIQTTQRVLAERRLRFRTRLGDALRDLTDPRDVMAVAARRLGWHLRADRVGYCEVDDTGEYFTVERDWLRGDMPSAVGRHRLSELGPRLIAEALTGVAIRVDDPFDDPRVEPEVAKAHHALGGLRASLTVPLVKGGRLAAFLSVQQREPRHWTDEDEAVVREVAERTWANVERARAEAALRATSNRLKLILESTTGYGILTLDLEGRITLWNSGAQRLLGWREDEVLGQRVDIIFTPEDRNQGVLEEEMRCAAETGRAQYDRQRVRKDGSRFFSSGLMMPLRNGGGRLLGYLKVLRDRTLEHHAQEALERGVAERTTELAATNRQLLAQIEERERVEATLRQMQRLEAVGQLTSGVAHDFNNLLTVITGNISMLERVCAEKLESDPRIRQRLTFMKDAASRGAKLTAQLLAFSRRQRLEAKAVDLNGIVAGMRDLLQSSMGGSVQLTMRLQPGLWTALVDPTQIELVILNLAINARDASPVGSELIVETANVALRDPASRPEEPAPGDYVMVAVTDHGSGMTPEVLARAFEPFFTTKEVGKGSGLGLAQVYGFAKQSGGGVRIDTRPHEGTSVKVYLPRAAGATAHAEEAPSTPVHRADGVARHRILLVDDDTDVREVTAAILAERGYEVIEAGSGGSALDVLDREGGEIDLMLMDYAMPGMNGSEVAREAHAKRPSLPILFLTGYADFGAFKDIGDERIVSKPFRDEDLLAKVQNMIGANGRNRPVRRA</sequence>
<evidence type="ECO:0000256" key="8">
    <source>
        <dbReference type="ARBA" id="ARBA00023012"/>
    </source>
</evidence>
<dbReference type="InterPro" id="IPR000014">
    <property type="entry name" value="PAS"/>
</dbReference>
<dbReference type="InterPro" id="IPR013767">
    <property type="entry name" value="PAS_fold"/>
</dbReference>
<evidence type="ECO:0000313" key="15">
    <source>
        <dbReference type="Proteomes" id="UP000823790"/>
    </source>
</evidence>